<protein>
    <submittedName>
        <fullName evidence="1">Uncharacterized protein</fullName>
    </submittedName>
</protein>
<evidence type="ECO:0000313" key="1">
    <source>
        <dbReference type="EMBL" id="CAD7078679.1"/>
    </source>
</evidence>
<evidence type="ECO:0000313" key="2">
    <source>
        <dbReference type="Proteomes" id="UP000594454"/>
    </source>
</evidence>
<sequence length="280" mass="31281">MGQKINIQPGILKPILKMMKNAALPLDKICTLSFDEKKVRGAYGYSQSADTSLCPAANVQVAKFTCIFGNWKQPIFSTGGAPLSCRRKRVYIQIIVSDLNATNQALHRELGVTFEKLSIINPSRPDSKIFVFFDVPHLIKPLGNHFVDRSFIFQGVTIGGDIIEKLSSFTSDELSITYKVSLANFNVKGTQWPISFSPTPLLWLSLGMERLIALMTSIVTINGWFDVLNVSVPSGDCKDRAFNLTNQMQDKIITDMNRTMQDLRVKGKTILLPFQKGFIL</sequence>
<reference evidence="1 2" key="1">
    <citation type="submission" date="2020-11" db="EMBL/GenBank/DDBJ databases">
        <authorList>
            <person name="Wallbank WR R."/>
            <person name="Pardo Diaz C."/>
            <person name="Kozak K."/>
            <person name="Martin S."/>
            <person name="Jiggins C."/>
            <person name="Moest M."/>
            <person name="Warren A I."/>
            <person name="Generalovic N T."/>
            <person name="Byers J.R.P. K."/>
            <person name="Montejo-Kovacevich G."/>
            <person name="Yen C E."/>
        </authorList>
    </citation>
    <scope>NUCLEOTIDE SEQUENCE [LARGE SCALE GENOMIC DNA]</scope>
</reference>
<proteinExistence type="predicted"/>
<dbReference type="Proteomes" id="UP000594454">
    <property type="component" value="Chromosome 1"/>
</dbReference>
<organism evidence="1 2">
    <name type="scientific">Hermetia illucens</name>
    <name type="common">Black soldier fly</name>
    <dbReference type="NCBI Taxonomy" id="343691"/>
    <lineage>
        <taxon>Eukaryota</taxon>
        <taxon>Metazoa</taxon>
        <taxon>Ecdysozoa</taxon>
        <taxon>Arthropoda</taxon>
        <taxon>Hexapoda</taxon>
        <taxon>Insecta</taxon>
        <taxon>Pterygota</taxon>
        <taxon>Neoptera</taxon>
        <taxon>Endopterygota</taxon>
        <taxon>Diptera</taxon>
        <taxon>Brachycera</taxon>
        <taxon>Stratiomyomorpha</taxon>
        <taxon>Stratiomyidae</taxon>
        <taxon>Hermetiinae</taxon>
        <taxon>Hermetia</taxon>
    </lineage>
</organism>
<dbReference type="EMBL" id="LR899009">
    <property type="protein sequence ID" value="CAD7078679.1"/>
    <property type="molecule type" value="Genomic_DNA"/>
</dbReference>
<dbReference type="AlphaFoldDB" id="A0A7R8UDR4"/>
<keyword evidence="2" id="KW-1185">Reference proteome</keyword>
<gene>
    <name evidence="1" type="ORF">HERILL_LOCUS1934</name>
</gene>
<dbReference type="InParanoid" id="A0A7R8UDR4"/>
<name>A0A7R8UDR4_HERIL</name>
<accession>A0A7R8UDR4</accession>